<gene>
    <name evidence="2" type="ORF">apy_16520</name>
</gene>
<proteinExistence type="predicted"/>
<dbReference type="Gene3D" id="3.40.50.1010">
    <property type="entry name" value="5'-nuclease"/>
    <property type="match status" value="1"/>
</dbReference>
<dbReference type="SUPFAM" id="SSF88723">
    <property type="entry name" value="PIN domain-like"/>
    <property type="match status" value="1"/>
</dbReference>
<dbReference type="Proteomes" id="UP000291213">
    <property type="component" value="Unassembled WGS sequence"/>
</dbReference>
<evidence type="ECO:0000313" key="2">
    <source>
        <dbReference type="EMBL" id="GBF09927.1"/>
    </source>
</evidence>
<protein>
    <recommendedName>
        <fullName evidence="1">PIN domain-containing protein</fullName>
    </recommendedName>
</protein>
<reference evidence="2 3" key="1">
    <citation type="submission" date="2017-02" db="EMBL/GenBank/DDBJ databases">
        <title>isolation and characterization of a novel temperate virus Aeropyrum globular virus 1 infecting hyperthermophilic archaeon Aeropyrum.</title>
        <authorList>
            <person name="Yumiya M."/>
            <person name="Yoshida T."/>
            <person name="Sako Y."/>
        </authorList>
    </citation>
    <scope>NUCLEOTIDE SEQUENCE [LARGE SCALE GENOMIC DNA]</scope>
    <source>
        <strain evidence="2 3">YK1-12-2013</strain>
    </source>
</reference>
<evidence type="ECO:0000259" key="1">
    <source>
        <dbReference type="Pfam" id="PF01850"/>
    </source>
</evidence>
<dbReference type="InterPro" id="IPR029060">
    <property type="entry name" value="PIN-like_dom_sf"/>
</dbReference>
<sequence>MKRLKILVDTSFLLPALGVEIEGEAMKVIPLFRKLEVYYLEVALLEAVWRILKIVGRERLERVRIGIEAIRKTYHIAEPPPKAYIGAIEIYDKGHRDYIDALHYSVATALGIKFLTIDSKFIEFLGNNGYPIKNVIVTPKELGKMLRSQA</sequence>
<comment type="caution">
    <text evidence="2">The sequence shown here is derived from an EMBL/GenBank/DDBJ whole genome shotgun (WGS) entry which is preliminary data.</text>
</comment>
<feature type="domain" description="PIN" evidence="1">
    <location>
        <begin position="6"/>
        <end position="123"/>
    </location>
</feature>
<dbReference type="EMBL" id="BDMD01000141">
    <property type="protein sequence ID" value="GBF09927.1"/>
    <property type="molecule type" value="Genomic_DNA"/>
</dbReference>
<name>A0A401HBX1_AERPX</name>
<dbReference type="AlphaFoldDB" id="A0A401HBX1"/>
<dbReference type="InterPro" id="IPR002716">
    <property type="entry name" value="PIN_dom"/>
</dbReference>
<dbReference type="Pfam" id="PF01850">
    <property type="entry name" value="PIN"/>
    <property type="match status" value="1"/>
</dbReference>
<accession>A0A401HBX1</accession>
<evidence type="ECO:0000313" key="3">
    <source>
        <dbReference type="Proteomes" id="UP000291213"/>
    </source>
</evidence>
<organism evidence="2 3">
    <name type="scientific">Aeropyrum pernix</name>
    <dbReference type="NCBI Taxonomy" id="56636"/>
    <lineage>
        <taxon>Archaea</taxon>
        <taxon>Thermoproteota</taxon>
        <taxon>Thermoprotei</taxon>
        <taxon>Desulfurococcales</taxon>
        <taxon>Desulfurococcaceae</taxon>
        <taxon>Aeropyrum</taxon>
    </lineage>
</organism>